<accession>A0A3E2GVB3</accession>
<dbReference type="EMBL" id="NCSJ02000380">
    <property type="protein sequence ID" value="RFU24967.1"/>
    <property type="molecule type" value="Genomic_DNA"/>
</dbReference>
<organism evidence="1 2">
    <name type="scientific">Scytalidium lignicola</name>
    <name type="common">Hyphomycete</name>
    <dbReference type="NCBI Taxonomy" id="5539"/>
    <lineage>
        <taxon>Eukaryota</taxon>
        <taxon>Fungi</taxon>
        <taxon>Dikarya</taxon>
        <taxon>Ascomycota</taxon>
        <taxon>Pezizomycotina</taxon>
        <taxon>Leotiomycetes</taxon>
        <taxon>Leotiomycetes incertae sedis</taxon>
        <taxon>Scytalidium</taxon>
    </lineage>
</organism>
<gene>
    <name evidence="1" type="ORF">B7463_g11371</name>
</gene>
<dbReference type="OrthoDB" id="5977668at2759"/>
<proteinExistence type="predicted"/>
<dbReference type="Proteomes" id="UP000258309">
    <property type="component" value="Unassembled WGS sequence"/>
</dbReference>
<evidence type="ECO:0000313" key="1">
    <source>
        <dbReference type="EMBL" id="RFU24967.1"/>
    </source>
</evidence>
<comment type="caution">
    <text evidence="1">The sequence shown here is derived from an EMBL/GenBank/DDBJ whole genome shotgun (WGS) entry which is preliminary data.</text>
</comment>
<feature type="non-terminal residue" evidence="1">
    <location>
        <position position="1"/>
    </location>
</feature>
<dbReference type="STRING" id="5539.A0A3E2GVB3"/>
<dbReference type="InterPro" id="IPR036188">
    <property type="entry name" value="FAD/NAD-bd_sf"/>
</dbReference>
<protein>
    <recommendedName>
        <fullName evidence="3">Amine oxidase domain-containing protein</fullName>
    </recommendedName>
</protein>
<dbReference type="Gene3D" id="1.10.3110.10">
    <property type="entry name" value="protoporphyrinogen ix oxidase, domain 3"/>
    <property type="match status" value="1"/>
</dbReference>
<dbReference type="Gene3D" id="3.90.660.20">
    <property type="entry name" value="Protoporphyrinogen oxidase, mitochondrial, domain 2"/>
    <property type="match status" value="1"/>
</dbReference>
<dbReference type="Pfam" id="PF13450">
    <property type="entry name" value="NAD_binding_8"/>
    <property type="match status" value="1"/>
</dbReference>
<dbReference type="AlphaFoldDB" id="A0A3E2GVB3"/>
<feature type="non-terminal residue" evidence="1">
    <location>
        <position position="480"/>
    </location>
</feature>
<dbReference type="GO" id="GO:0016491">
    <property type="term" value="F:oxidoreductase activity"/>
    <property type="evidence" value="ECO:0007669"/>
    <property type="project" value="TreeGrafter"/>
</dbReference>
<dbReference type="SUPFAM" id="SSF51905">
    <property type="entry name" value="FAD/NAD(P)-binding domain"/>
    <property type="match status" value="1"/>
</dbReference>
<evidence type="ECO:0008006" key="3">
    <source>
        <dbReference type="Google" id="ProtNLM"/>
    </source>
</evidence>
<dbReference type="PANTHER" id="PTHR42923:SF42">
    <property type="entry name" value="AMINE OXIDASE DOMAIN-CONTAINING PROTEIN"/>
    <property type="match status" value="1"/>
</dbReference>
<reference evidence="1 2" key="1">
    <citation type="submission" date="2018-05" db="EMBL/GenBank/DDBJ databases">
        <title>Draft genome sequence of Scytalidium lignicola DSM 105466, a ubiquitous saprotrophic fungus.</title>
        <authorList>
            <person name="Buettner E."/>
            <person name="Gebauer A.M."/>
            <person name="Hofrichter M."/>
            <person name="Liers C."/>
            <person name="Kellner H."/>
        </authorList>
    </citation>
    <scope>NUCLEOTIDE SEQUENCE [LARGE SCALE GENOMIC DNA]</scope>
    <source>
        <strain evidence="1 2">DSM 105466</strain>
    </source>
</reference>
<evidence type="ECO:0000313" key="2">
    <source>
        <dbReference type="Proteomes" id="UP000258309"/>
    </source>
</evidence>
<dbReference type="PANTHER" id="PTHR42923">
    <property type="entry name" value="PROTOPORPHYRINOGEN OXIDASE"/>
    <property type="match status" value="1"/>
</dbReference>
<dbReference type="OMA" id="CFFVAPK"/>
<name>A0A3E2GVB3_SCYLI</name>
<dbReference type="Gene3D" id="3.50.50.60">
    <property type="entry name" value="FAD/NAD(P)-binding domain"/>
    <property type="match status" value="1"/>
</dbReference>
<dbReference type="InterPro" id="IPR050464">
    <property type="entry name" value="Zeta_carotene_desat/Oxidored"/>
</dbReference>
<sequence>MAFPDVEQKRQKRVAIVGSGMAGLVTAYLLNQDEQQRYAVTLFENGKTLSFDAASVSIPSLTSTGCFDRVDLPMRAFAGGYYQKLKDLYDHLGLQYRVQLFHFAFSQLPPYPSSFRDSTSTPYFIHSSNNHRFPPLKPSGMPTGLWLARIFYLFFSYVYFTFCCMLIRPRSESLTETLGDYLTRIRISEEFKTHYILPLISSVTTCPHAELLQFPAIDVINYKIMTHGKQHYTVVNGVGDVQEILAKGIETRFSTHVLSVSPQTSHTIKLQWRHTEDRNNLAISIEEFDNVVMAVSPDIVGNIFATLKDKMSRIPTVRVESHVHADVIDDQGNSFMLRKTLGGSNTNIGGAQSIFLRTSMSGSSERRTESIHVQPSGVLVTTCPIMPIDTNRVIQSSTFTRVLRTPESRQIVNELFQEEFHEDGELEGMGINEKLCPKWRNGDDGVWLVGSWCWDGMVLLEGCIVSAIRVAKGLGVEVPF</sequence>
<keyword evidence="2" id="KW-1185">Reference proteome</keyword>